<dbReference type="Pfam" id="PF23598">
    <property type="entry name" value="LRR_14"/>
    <property type="match status" value="1"/>
</dbReference>
<accession>A0A8C6PW39</accession>
<evidence type="ECO:0000256" key="4">
    <source>
        <dbReference type="ARBA" id="ARBA00022475"/>
    </source>
</evidence>
<keyword evidence="5" id="KW-0433">Leucine-rich repeat</keyword>
<dbReference type="SMART" id="SM00365">
    <property type="entry name" value="LRR_SD22"/>
    <property type="match status" value="4"/>
</dbReference>
<feature type="domain" description="LRRC8 pannexin-like TM region" evidence="18">
    <location>
        <begin position="84"/>
        <end position="427"/>
    </location>
</feature>
<evidence type="ECO:0000256" key="17">
    <source>
        <dbReference type="SAM" id="Phobius"/>
    </source>
</evidence>
<keyword evidence="21" id="KW-1185">Reference proteome</keyword>
<evidence type="ECO:0000256" key="11">
    <source>
        <dbReference type="ARBA" id="ARBA00023157"/>
    </source>
</evidence>
<evidence type="ECO:0000256" key="2">
    <source>
        <dbReference type="ARBA" id="ARBA00010471"/>
    </source>
</evidence>
<evidence type="ECO:0000256" key="14">
    <source>
        <dbReference type="ARBA" id="ARBA00024158"/>
    </source>
</evidence>
<feature type="transmembrane region" description="Helical" evidence="17">
    <location>
        <begin position="210"/>
        <end position="230"/>
    </location>
</feature>
<evidence type="ECO:0000256" key="9">
    <source>
        <dbReference type="ARBA" id="ARBA00023065"/>
    </source>
</evidence>
<evidence type="ECO:0000256" key="12">
    <source>
        <dbReference type="ARBA" id="ARBA00023303"/>
    </source>
</evidence>
<sequence length="892" mass="102556">MSQRHLDDEFYLFICLSWILYSTPNRIIRLLVYFESFNRKLLVFLKPEFFNVVKKKTQTSSATPTRSHRTPEDPVRTQSSSSRMIPVGELKTLGTELNAQFRVLKPWWDVFSEYLCIAMLMIGVFGCTLQLTQEKIVCLPSHFTSPTPGAIDCSQILDYKENETLQSTMVTPASPIIREVFGRKNNLDIHQYVFINHYCYERAVHWYAKYFPYLVVIHTLIFMVASSFWFKFPGTSSKIDLFVKILRKCFDSPWTTRALNEVSEERGEEKLVTLRKNNFSKSFTERTSDEEENVGLLRSASVKSNSEKKTPEPESSLSLLDKKEGEQAKALFEKVKKFRTHVEEADILYLMYVLQASLKVIEFLIIIVYTAVLVPNIEIVVRCNVPPELTGFDIYCCNHNKAHLFSKLAYCYICFVGVYGLLCIYTLHWVFHQPRKEYSFEHVRLETGINDIPDVKNDFAFLLHLVDQYDALYSKRFAAFLSEVSESRLHQLNLNYEWTNEKLRTHLTKNASNRLELHLLMLPGLPDTVFEIPEVESLKLEQVGNVTIPSGVVKLDSLQELSLIYTPAKLQLSALNHLKEHLKVLRLAFESPEEIPVWMYALHCLEELYLTGPLTSDVAKGATLESLRDLRALSVLSLRSGLRKIPPNVADLASQLQRLCIHNEGVKLQVFSSLKKLINLVSLELLGCDLERIPSAVFSLNNLQELDLKDNKLTTVEEILSLQHCRRLVILRLWHNKITYIPEHISKLHTLETLDLSWNKLRKLPSRLFYCTKLRHLDVSHNQLTSLPAEVNILQSLEFFSAAFNSLEVLPEELFSCKRLRTLVLSNNCLSCLSSRVSNLAQLVRLDIKGNRLEGLPVEIGDCPLLRHSGLLAEDSLFDQLPSDVRNKMTQS</sequence>
<feature type="transmembrane region" description="Helical" evidence="17">
    <location>
        <begin position="111"/>
        <end position="131"/>
    </location>
</feature>
<reference evidence="20" key="1">
    <citation type="submission" date="2014-08" db="EMBL/GenBank/DDBJ databases">
        <authorList>
            <person name="Senf B."/>
            <person name="Petzold A."/>
            <person name="Downie B.R."/>
            <person name="Koch P."/>
            <person name="Platzer M."/>
        </authorList>
    </citation>
    <scope>NUCLEOTIDE SEQUENCE [LARGE SCALE GENOMIC DNA]</scope>
    <source>
        <strain evidence="20">GRZ</strain>
    </source>
</reference>
<feature type="transmembrane region" description="Helical" evidence="17">
    <location>
        <begin position="409"/>
        <end position="431"/>
    </location>
</feature>
<proteinExistence type="inferred from homology"/>
<dbReference type="InterPro" id="IPR032675">
    <property type="entry name" value="LRR_dom_sf"/>
</dbReference>
<dbReference type="InterPro" id="IPR055414">
    <property type="entry name" value="LRR_R13L4/SHOC2-like"/>
</dbReference>
<evidence type="ECO:0000256" key="7">
    <source>
        <dbReference type="ARBA" id="ARBA00022737"/>
    </source>
</evidence>
<dbReference type="InterPro" id="IPR003591">
    <property type="entry name" value="Leu-rich_rpt_typical-subtyp"/>
</dbReference>
<evidence type="ECO:0000256" key="15">
    <source>
        <dbReference type="ARBA" id="ARBA00024167"/>
    </source>
</evidence>
<protein>
    <submittedName>
        <fullName evidence="20">Si:zfos-323e3.4</fullName>
    </submittedName>
</protein>
<evidence type="ECO:0000313" key="21">
    <source>
        <dbReference type="Proteomes" id="UP000694548"/>
    </source>
</evidence>
<keyword evidence="6 17" id="KW-0812">Transmembrane</keyword>
<dbReference type="InterPro" id="IPR001611">
    <property type="entry name" value="Leu-rich_rpt"/>
</dbReference>
<dbReference type="GO" id="GO:0005886">
    <property type="term" value="C:plasma membrane"/>
    <property type="evidence" value="ECO:0007669"/>
    <property type="project" value="UniProtKB-SubCell"/>
</dbReference>
<evidence type="ECO:0000259" key="18">
    <source>
        <dbReference type="Pfam" id="PF12534"/>
    </source>
</evidence>
<keyword evidence="10 17" id="KW-0472">Membrane</keyword>
<evidence type="ECO:0000256" key="10">
    <source>
        <dbReference type="ARBA" id="ARBA00023136"/>
    </source>
</evidence>
<comment type="similarity">
    <text evidence="2">Belongs to the LRRC8 family.</text>
</comment>
<dbReference type="InterPro" id="IPR050715">
    <property type="entry name" value="LRR-SigEffector_domain"/>
</dbReference>
<dbReference type="Proteomes" id="UP000694548">
    <property type="component" value="Chromosome sgr08"/>
</dbReference>
<dbReference type="SUPFAM" id="SSF52058">
    <property type="entry name" value="L domain-like"/>
    <property type="match status" value="1"/>
</dbReference>
<comment type="subcellular location">
    <subcellularLocation>
        <location evidence="1">Cell membrane</location>
        <topology evidence="1">Multi-pass membrane protein</topology>
    </subcellularLocation>
</comment>
<dbReference type="GO" id="GO:0034220">
    <property type="term" value="P:monoatomic ion transmembrane transport"/>
    <property type="evidence" value="ECO:0007669"/>
    <property type="project" value="UniProtKB-KW"/>
</dbReference>
<comment type="catalytic activity">
    <reaction evidence="15">
        <text>chloride(in) = chloride(out)</text>
        <dbReference type="Rhea" id="RHEA:29823"/>
        <dbReference type="ChEBI" id="CHEBI:17996"/>
    </reaction>
</comment>
<evidence type="ECO:0000256" key="16">
    <source>
        <dbReference type="SAM" id="MobiDB-lite"/>
    </source>
</evidence>
<dbReference type="PANTHER" id="PTHR45752:SF117">
    <property type="entry name" value="SI:ZFOS-323E3.4"/>
    <property type="match status" value="1"/>
</dbReference>
<dbReference type="InterPro" id="IPR021040">
    <property type="entry name" value="LRRC8_Pannexin-like"/>
</dbReference>
<comment type="catalytic activity">
    <reaction evidence="13">
        <text>iodide(out) = iodide(in)</text>
        <dbReference type="Rhea" id="RHEA:66324"/>
        <dbReference type="ChEBI" id="CHEBI:16382"/>
    </reaction>
</comment>
<dbReference type="Gene3D" id="3.80.10.10">
    <property type="entry name" value="Ribonuclease Inhibitor"/>
    <property type="match status" value="2"/>
</dbReference>
<keyword evidence="4" id="KW-1003">Cell membrane</keyword>
<feature type="region of interest" description="Disordered" evidence="16">
    <location>
        <begin position="60"/>
        <end position="82"/>
    </location>
</feature>
<dbReference type="AlphaFoldDB" id="A0A8C6PW39"/>
<dbReference type="GeneTree" id="ENSGT00940000165948"/>
<evidence type="ECO:0000256" key="8">
    <source>
        <dbReference type="ARBA" id="ARBA00022989"/>
    </source>
</evidence>
<feature type="domain" description="Disease resistance R13L4/SHOC-2-like LRR" evidence="19">
    <location>
        <begin position="682"/>
        <end position="823"/>
    </location>
</feature>
<dbReference type="PROSITE" id="PS51450">
    <property type="entry name" value="LRR"/>
    <property type="match status" value="3"/>
</dbReference>
<keyword evidence="8 17" id="KW-1133">Transmembrane helix</keyword>
<evidence type="ECO:0000256" key="5">
    <source>
        <dbReference type="ARBA" id="ARBA00022614"/>
    </source>
</evidence>
<dbReference type="SMART" id="SM00369">
    <property type="entry name" value="LRR_TYP"/>
    <property type="match status" value="7"/>
</dbReference>
<keyword evidence="12" id="KW-0407">Ion channel</keyword>
<evidence type="ECO:0000256" key="13">
    <source>
        <dbReference type="ARBA" id="ARBA00024145"/>
    </source>
</evidence>
<evidence type="ECO:0000256" key="3">
    <source>
        <dbReference type="ARBA" id="ARBA00022448"/>
    </source>
</evidence>
<dbReference type="PANTHER" id="PTHR45752">
    <property type="entry name" value="LEUCINE-RICH REPEAT-CONTAINING"/>
    <property type="match status" value="1"/>
</dbReference>
<keyword evidence="3" id="KW-0813">Transport</keyword>
<evidence type="ECO:0000256" key="1">
    <source>
        <dbReference type="ARBA" id="ARBA00004651"/>
    </source>
</evidence>
<evidence type="ECO:0000256" key="6">
    <source>
        <dbReference type="ARBA" id="ARBA00022692"/>
    </source>
</evidence>
<dbReference type="SMART" id="SM00364">
    <property type="entry name" value="LRR_BAC"/>
    <property type="match status" value="5"/>
</dbReference>
<reference evidence="20" key="2">
    <citation type="submission" date="2025-08" db="UniProtKB">
        <authorList>
            <consortium name="Ensembl"/>
        </authorList>
    </citation>
    <scope>IDENTIFICATION</scope>
</reference>
<keyword evidence="9" id="KW-0406">Ion transport</keyword>
<dbReference type="Pfam" id="PF12534">
    <property type="entry name" value="Pannexin_like"/>
    <property type="match status" value="1"/>
</dbReference>
<evidence type="ECO:0000259" key="19">
    <source>
        <dbReference type="Pfam" id="PF23598"/>
    </source>
</evidence>
<dbReference type="Ensembl" id="ENSNFUT00015050468.1">
    <property type="protein sequence ID" value="ENSNFUP00015048366.1"/>
    <property type="gene ID" value="ENSNFUG00015022782.1"/>
</dbReference>
<organism evidence="20 21">
    <name type="scientific">Nothobranchius furzeri</name>
    <name type="common">Turquoise killifish</name>
    <dbReference type="NCBI Taxonomy" id="105023"/>
    <lineage>
        <taxon>Eukaryota</taxon>
        <taxon>Metazoa</taxon>
        <taxon>Chordata</taxon>
        <taxon>Craniata</taxon>
        <taxon>Vertebrata</taxon>
        <taxon>Euteleostomi</taxon>
        <taxon>Actinopterygii</taxon>
        <taxon>Neopterygii</taxon>
        <taxon>Teleostei</taxon>
        <taxon>Neoteleostei</taxon>
        <taxon>Acanthomorphata</taxon>
        <taxon>Ovalentaria</taxon>
        <taxon>Atherinomorphae</taxon>
        <taxon>Cyprinodontiformes</taxon>
        <taxon>Nothobranchiidae</taxon>
        <taxon>Nothobranchius</taxon>
    </lineage>
</organism>
<keyword evidence="7" id="KW-0677">Repeat</keyword>
<feature type="transmembrane region" description="Helical" evidence="17">
    <location>
        <begin position="12"/>
        <end position="34"/>
    </location>
</feature>
<comment type="catalytic activity">
    <reaction evidence="14">
        <text>taurine(out) = taurine(in)</text>
        <dbReference type="Rhea" id="RHEA:66328"/>
        <dbReference type="ChEBI" id="CHEBI:507393"/>
    </reaction>
</comment>
<name>A0A8C6PW39_NOTFU</name>
<reference evidence="20" key="3">
    <citation type="submission" date="2025-09" db="UniProtKB">
        <authorList>
            <consortium name="Ensembl"/>
        </authorList>
    </citation>
    <scope>IDENTIFICATION</scope>
</reference>
<keyword evidence="11" id="KW-1015">Disulfide bond</keyword>
<evidence type="ECO:0000313" key="20">
    <source>
        <dbReference type="Ensembl" id="ENSNFUP00015048366.1"/>
    </source>
</evidence>